<dbReference type="Pfam" id="PF13580">
    <property type="entry name" value="SIS_2"/>
    <property type="match status" value="1"/>
</dbReference>
<dbReference type="GO" id="GO:0097367">
    <property type="term" value="F:carbohydrate derivative binding"/>
    <property type="evidence" value="ECO:0007669"/>
    <property type="project" value="InterPro"/>
</dbReference>
<evidence type="ECO:0000256" key="5">
    <source>
        <dbReference type="ARBA" id="ARBA00022723"/>
    </source>
</evidence>
<sequence>MEDHIIKIFKESSQLKEIFLNENLGRMVNVVEALTGALKAGNKILIFGNGASAAYAQHLAAAFINRFVIERPPLPAIALSGDTSVITGIGNDYDFSQIFSKQIRAIGQVGDVAWGISTSGKSANVLKGLEVAGKMGLITVGLTGWDGGDIAGMVDYSLNVSSNSAPRVQEVHIAIGHVICEMIDFKLFQRPEHK</sequence>
<feature type="binding site" evidence="9">
    <location>
        <begin position="91"/>
        <end position="92"/>
    </location>
    <ligand>
        <name>substrate</name>
    </ligand>
</feature>
<accession>Q2LUI0</accession>
<protein>
    <recommendedName>
        <fullName evidence="9">Phosphoheptose isomerase</fullName>
        <ecNumber evidence="9">5.3.1.28</ecNumber>
    </recommendedName>
    <alternativeName>
        <fullName evidence="9">Sedoheptulose 7-phosphate isomerase</fullName>
    </alternativeName>
</protein>
<evidence type="ECO:0000256" key="2">
    <source>
        <dbReference type="ARBA" id="ARBA00004496"/>
    </source>
</evidence>
<dbReference type="InterPro" id="IPR035461">
    <property type="entry name" value="GmhA/DiaA"/>
</dbReference>
<keyword evidence="8 9" id="KW-0119">Carbohydrate metabolism</keyword>
<comment type="caution">
    <text evidence="9">Lacks conserved residue(s) required for the propagation of feature annotation.</text>
</comment>
<evidence type="ECO:0000313" key="12">
    <source>
        <dbReference type="Proteomes" id="UP000001933"/>
    </source>
</evidence>
<dbReference type="SUPFAM" id="SSF53697">
    <property type="entry name" value="SIS domain"/>
    <property type="match status" value="1"/>
</dbReference>
<dbReference type="InterPro" id="IPR001347">
    <property type="entry name" value="SIS_dom"/>
</dbReference>
<dbReference type="GO" id="GO:2001061">
    <property type="term" value="P:D-glycero-D-manno-heptose 7-phosphate biosynthetic process"/>
    <property type="evidence" value="ECO:0007669"/>
    <property type="project" value="UniProtKB-UniPathway"/>
</dbReference>
<dbReference type="GO" id="GO:0005975">
    <property type="term" value="P:carbohydrate metabolic process"/>
    <property type="evidence" value="ECO:0007669"/>
    <property type="project" value="UniProtKB-UniRule"/>
</dbReference>
<dbReference type="GO" id="GO:0008968">
    <property type="term" value="F:D-sedoheptulose 7-phosphate isomerase activity"/>
    <property type="evidence" value="ECO:0007669"/>
    <property type="project" value="UniProtKB-UniRule"/>
</dbReference>
<evidence type="ECO:0000256" key="8">
    <source>
        <dbReference type="ARBA" id="ARBA00023277"/>
    </source>
</evidence>
<feature type="binding site" evidence="9">
    <location>
        <position position="122"/>
    </location>
    <ligand>
        <name>substrate</name>
    </ligand>
</feature>
<evidence type="ECO:0000259" key="10">
    <source>
        <dbReference type="PROSITE" id="PS51464"/>
    </source>
</evidence>
<feature type="binding site" evidence="9">
    <location>
        <begin position="117"/>
        <end position="119"/>
    </location>
    <ligand>
        <name>substrate</name>
    </ligand>
</feature>
<dbReference type="Gene3D" id="3.40.50.10490">
    <property type="entry name" value="Glucose-6-phosphate isomerase like protein, domain 1"/>
    <property type="match status" value="1"/>
</dbReference>
<comment type="catalytic activity">
    <reaction evidence="1 9">
        <text>2 D-sedoheptulose 7-phosphate = D-glycero-alpha-D-manno-heptose 7-phosphate + D-glycero-beta-D-manno-heptose 7-phosphate</text>
        <dbReference type="Rhea" id="RHEA:27489"/>
        <dbReference type="ChEBI" id="CHEBI:57483"/>
        <dbReference type="ChEBI" id="CHEBI:60203"/>
        <dbReference type="ChEBI" id="CHEBI:60204"/>
        <dbReference type="EC" id="5.3.1.28"/>
    </reaction>
</comment>
<dbReference type="InterPro" id="IPR046348">
    <property type="entry name" value="SIS_dom_sf"/>
</dbReference>
<dbReference type="InParanoid" id="Q2LUI0"/>
<dbReference type="FunCoup" id="Q2LUI0">
    <property type="interactions" value="57"/>
</dbReference>
<comment type="function">
    <text evidence="9">Catalyzes the isomerization of sedoheptulose 7-phosphate in D-glycero-D-manno-heptose 7-phosphate.</text>
</comment>
<name>Q2LUI0_SYNAS</name>
<dbReference type="STRING" id="56780.SYN_01980"/>
<gene>
    <name evidence="9" type="primary">gmhA</name>
    <name evidence="11" type="ORF">SYN_01980</name>
</gene>
<comment type="subcellular location">
    <subcellularLocation>
        <location evidence="2 9">Cytoplasm</location>
    </subcellularLocation>
</comment>
<keyword evidence="4 9" id="KW-0963">Cytoplasm</keyword>
<dbReference type="EC" id="5.3.1.28" evidence="9"/>
<dbReference type="PANTHER" id="PTHR30390">
    <property type="entry name" value="SEDOHEPTULOSE 7-PHOSPHATE ISOMERASE / DNAA INITIATOR-ASSOCIATING FACTOR FOR REPLICATION INITIATION"/>
    <property type="match status" value="1"/>
</dbReference>
<feature type="binding site" evidence="9">
    <location>
        <position position="169"/>
    </location>
    <ligand>
        <name>substrate</name>
    </ligand>
</feature>
<keyword evidence="5 9" id="KW-0479">Metal-binding</keyword>
<keyword evidence="12" id="KW-1185">Reference proteome</keyword>
<keyword evidence="6 9" id="KW-0862">Zinc</keyword>
<dbReference type="InterPro" id="IPR050099">
    <property type="entry name" value="SIS_GmhA/DiaA_subfam"/>
</dbReference>
<dbReference type="UniPathway" id="UPA00041">
    <property type="reaction ID" value="UER00436"/>
</dbReference>
<dbReference type="InterPro" id="IPR004515">
    <property type="entry name" value="Phosphoheptose_Isoase"/>
</dbReference>
<feature type="domain" description="SIS" evidence="10">
    <location>
        <begin position="34"/>
        <end position="193"/>
    </location>
</feature>
<dbReference type="CDD" id="cd05006">
    <property type="entry name" value="SIS_GmhA"/>
    <property type="match status" value="1"/>
</dbReference>
<evidence type="ECO:0000256" key="1">
    <source>
        <dbReference type="ARBA" id="ARBA00000348"/>
    </source>
</evidence>
<comment type="pathway">
    <text evidence="9">Carbohydrate biosynthesis; D-glycero-D-manno-heptose 7-phosphate biosynthesis; D-glycero-alpha-D-manno-heptose 7-phosphate and D-glycero-beta-D-manno-heptose 7-phosphate from sedoheptulose 7-phosphate: step 1/1.</text>
</comment>
<dbReference type="GO" id="GO:0008270">
    <property type="term" value="F:zinc ion binding"/>
    <property type="evidence" value="ECO:0007669"/>
    <property type="project" value="UniProtKB-UniRule"/>
</dbReference>
<feature type="binding site" evidence="9">
    <location>
        <position position="169"/>
    </location>
    <ligand>
        <name>Zn(2+)</name>
        <dbReference type="ChEBI" id="CHEBI:29105"/>
    </ligand>
</feature>
<evidence type="ECO:0000256" key="4">
    <source>
        <dbReference type="ARBA" id="ARBA00022490"/>
    </source>
</evidence>
<comment type="miscellaneous">
    <text evidence="9">The reaction produces a racemic mixture of D-glycero-alpha-D-manno-heptose 7-phosphate and D-glycero-beta-D-manno-heptose 7-phosphate.</text>
</comment>
<evidence type="ECO:0000313" key="11">
    <source>
        <dbReference type="EMBL" id="ABC77740.1"/>
    </source>
</evidence>
<evidence type="ECO:0000256" key="3">
    <source>
        <dbReference type="ARBA" id="ARBA00009894"/>
    </source>
</evidence>
<proteinExistence type="inferred from homology"/>
<dbReference type="EMBL" id="CP000252">
    <property type="protein sequence ID" value="ABC77740.1"/>
    <property type="molecule type" value="Genomic_DNA"/>
</dbReference>
<evidence type="ECO:0000256" key="9">
    <source>
        <dbReference type="HAMAP-Rule" id="MF_00067"/>
    </source>
</evidence>
<dbReference type="OrthoDB" id="9810929at2"/>
<dbReference type="GO" id="GO:0005737">
    <property type="term" value="C:cytoplasm"/>
    <property type="evidence" value="ECO:0007669"/>
    <property type="project" value="UniProtKB-SubCell"/>
</dbReference>
<organism evidence="11 12">
    <name type="scientific">Syntrophus aciditrophicus (strain SB)</name>
    <dbReference type="NCBI Taxonomy" id="56780"/>
    <lineage>
        <taxon>Bacteria</taxon>
        <taxon>Pseudomonadati</taxon>
        <taxon>Thermodesulfobacteriota</taxon>
        <taxon>Syntrophia</taxon>
        <taxon>Syntrophales</taxon>
        <taxon>Syntrophaceae</taxon>
        <taxon>Syntrophus</taxon>
    </lineage>
</organism>
<dbReference type="HOGENOM" id="CLU_080999_3_0_7"/>
<feature type="binding site" evidence="9">
    <location>
        <position position="58"/>
    </location>
    <ligand>
        <name>Zn(2+)</name>
        <dbReference type="ChEBI" id="CHEBI:29105"/>
    </ligand>
</feature>
<reference evidence="11 12" key="1">
    <citation type="journal article" date="2007" name="Proc. Natl. Acad. Sci. U.S.A.">
        <title>The genome of Syntrophus aciditrophicus: life at the thermodynamic limit of microbial growth.</title>
        <authorList>
            <person name="McInerney M.J."/>
            <person name="Rohlin L."/>
            <person name="Mouttaki H."/>
            <person name="Kim U."/>
            <person name="Krupp R.S."/>
            <person name="Rios-Hernandez L."/>
            <person name="Sieber J."/>
            <person name="Struchtemeyer C.G."/>
            <person name="Bhattacharyya A."/>
            <person name="Campbell J.W."/>
            <person name="Gunsalus R.P."/>
        </authorList>
    </citation>
    <scope>NUCLEOTIDE SEQUENCE [LARGE SCALE GENOMIC DNA]</scope>
    <source>
        <strain evidence="11 12">SB</strain>
    </source>
</reference>
<dbReference type="PANTHER" id="PTHR30390:SF6">
    <property type="entry name" value="DNAA INITIATOR-ASSOCIATING PROTEIN DIAA"/>
    <property type="match status" value="1"/>
</dbReference>
<dbReference type="AlphaFoldDB" id="Q2LUI0"/>
<feature type="binding site" evidence="9">
    <location>
        <position position="177"/>
    </location>
    <ligand>
        <name>Zn(2+)</name>
        <dbReference type="ChEBI" id="CHEBI:29105"/>
    </ligand>
</feature>
<dbReference type="RefSeq" id="WP_011417762.1">
    <property type="nucleotide sequence ID" value="NC_007759.1"/>
</dbReference>
<dbReference type="eggNOG" id="COG0279">
    <property type="taxonomic scope" value="Bacteria"/>
</dbReference>
<evidence type="ECO:0000256" key="7">
    <source>
        <dbReference type="ARBA" id="ARBA00023235"/>
    </source>
</evidence>
<evidence type="ECO:0000256" key="6">
    <source>
        <dbReference type="ARBA" id="ARBA00022833"/>
    </source>
</evidence>
<dbReference type="PROSITE" id="PS51464">
    <property type="entry name" value="SIS"/>
    <property type="match status" value="1"/>
</dbReference>
<keyword evidence="7 9" id="KW-0413">Isomerase</keyword>
<dbReference type="Proteomes" id="UP000001933">
    <property type="component" value="Chromosome"/>
</dbReference>
<comment type="similarity">
    <text evidence="3 9">Belongs to the SIS family. GmhA subfamily.</text>
</comment>
<comment type="cofactor">
    <cofactor evidence="9">
        <name>Zn(2+)</name>
        <dbReference type="ChEBI" id="CHEBI:29105"/>
    </cofactor>
    <text evidence="9">Binds 1 zinc ion per subunit.</text>
</comment>
<dbReference type="KEGG" id="sat:SYN_01980"/>
<dbReference type="HAMAP" id="MF_00067">
    <property type="entry name" value="GmhA"/>
    <property type="match status" value="1"/>
</dbReference>